<dbReference type="GO" id="GO:0016740">
    <property type="term" value="F:transferase activity"/>
    <property type="evidence" value="ECO:0007669"/>
    <property type="project" value="UniProtKB-KW"/>
</dbReference>
<gene>
    <name evidence="9" type="ORF">D7S86_12730</name>
</gene>
<evidence type="ECO:0000256" key="4">
    <source>
        <dbReference type="ARBA" id="ARBA00022729"/>
    </source>
</evidence>
<keyword evidence="9" id="KW-0131">Cell cycle</keyword>
<keyword evidence="7" id="KW-1133">Transmembrane helix</keyword>
<keyword evidence="9" id="KW-0132">Cell division</keyword>
<feature type="domain" description="AlgX/AlgJ SGNH hydrolase-like" evidence="8">
    <location>
        <begin position="95"/>
        <end position="358"/>
    </location>
</feature>
<evidence type="ECO:0000256" key="5">
    <source>
        <dbReference type="ARBA" id="ARBA00022764"/>
    </source>
</evidence>
<evidence type="ECO:0000256" key="3">
    <source>
        <dbReference type="ARBA" id="ARBA00022679"/>
    </source>
</evidence>
<name>A0A494XVA3_9BURK</name>
<dbReference type="InterPro" id="IPR031811">
    <property type="entry name" value="ALGX/ALGJ_SGNH-like"/>
</dbReference>
<organism evidence="9 10">
    <name type="scientific">Pararobbsia silviterrae</name>
    <dbReference type="NCBI Taxonomy" id="1792498"/>
    <lineage>
        <taxon>Bacteria</taxon>
        <taxon>Pseudomonadati</taxon>
        <taxon>Pseudomonadota</taxon>
        <taxon>Betaproteobacteria</taxon>
        <taxon>Burkholderiales</taxon>
        <taxon>Burkholderiaceae</taxon>
        <taxon>Pararobbsia</taxon>
    </lineage>
</organism>
<keyword evidence="3" id="KW-0808">Transferase</keyword>
<dbReference type="GO" id="GO:0042121">
    <property type="term" value="P:alginic acid biosynthetic process"/>
    <property type="evidence" value="ECO:0007669"/>
    <property type="project" value="UniProtKB-UniPathway"/>
</dbReference>
<feature type="transmembrane region" description="Helical" evidence="7">
    <location>
        <begin position="20"/>
        <end position="39"/>
    </location>
</feature>
<dbReference type="OrthoDB" id="8717445at2"/>
<dbReference type="Proteomes" id="UP000270342">
    <property type="component" value="Unassembled WGS sequence"/>
</dbReference>
<dbReference type="UniPathway" id="UPA00286"/>
<accession>A0A494XVA3</accession>
<dbReference type="Pfam" id="PF16822">
    <property type="entry name" value="ALGX"/>
    <property type="match status" value="1"/>
</dbReference>
<evidence type="ECO:0000313" key="10">
    <source>
        <dbReference type="Proteomes" id="UP000270342"/>
    </source>
</evidence>
<dbReference type="GO" id="GO:0042597">
    <property type="term" value="C:periplasmic space"/>
    <property type="evidence" value="ECO:0007669"/>
    <property type="project" value="UniProtKB-SubCell"/>
</dbReference>
<keyword evidence="7" id="KW-0812">Transmembrane</keyword>
<keyword evidence="5" id="KW-0574">Periplasm</keyword>
<sequence>MEDPKPLPQLRATRAGKIAAVALMVFLFAGLVFDVRFAWTTGSLLPQAATRASVLDGTVSKELASRMGDTPIAADAARVQRALGWLTLRDLGPRVRQGCPGWLFLRDELNVYADGDRHLDTRAVTVADAQRALARRGIALLVVVVPDKSRIEPQHLCGLDRPASLSARLDAWTSRLAGEGVAVLDLRPALRGVPGDAFFRTDTHWTQDGAAAAAQAVAQRIRAMDVALGSSKPGYRVADLPAARRPGDLVRLAGLDDLPLSWQPAPEIVARRGYVHEAEEASSADALFGDADLPNLAVIGTSYSTTSDFVPQLALALGTGVGNFAREGGKFGGAARAYFTSAAFAQTPPKLVVWELDERDLQSPLEADDAVVVPAPHANDHATDAGAAHG</sequence>
<evidence type="ECO:0000256" key="1">
    <source>
        <dbReference type="ARBA" id="ARBA00004418"/>
    </source>
</evidence>
<dbReference type="RefSeq" id="WP_121087020.1">
    <property type="nucleotide sequence ID" value="NZ_RBZU01000005.1"/>
</dbReference>
<keyword evidence="4" id="KW-0732">Signal</keyword>
<keyword evidence="6" id="KW-0016">Alginate biosynthesis</keyword>
<comment type="subcellular location">
    <subcellularLocation>
        <location evidence="1">Periplasm</location>
    </subcellularLocation>
</comment>
<evidence type="ECO:0000256" key="7">
    <source>
        <dbReference type="SAM" id="Phobius"/>
    </source>
</evidence>
<keyword evidence="10" id="KW-1185">Reference proteome</keyword>
<comment type="caution">
    <text evidence="9">The sequence shown here is derived from an EMBL/GenBank/DDBJ whole genome shotgun (WGS) entry which is preliminary data.</text>
</comment>
<evidence type="ECO:0000313" key="9">
    <source>
        <dbReference type="EMBL" id="RKP54543.1"/>
    </source>
</evidence>
<evidence type="ECO:0000256" key="2">
    <source>
        <dbReference type="ARBA" id="ARBA00005182"/>
    </source>
</evidence>
<proteinExistence type="predicted"/>
<protein>
    <submittedName>
        <fullName evidence="9">Cell division protein FtsQ</fullName>
    </submittedName>
</protein>
<keyword evidence="7" id="KW-0472">Membrane</keyword>
<comment type="pathway">
    <text evidence="2">Glycan biosynthesis; alginate biosynthesis.</text>
</comment>
<dbReference type="GO" id="GO:0051301">
    <property type="term" value="P:cell division"/>
    <property type="evidence" value="ECO:0007669"/>
    <property type="project" value="UniProtKB-KW"/>
</dbReference>
<evidence type="ECO:0000259" key="8">
    <source>
        <dbReference type="Pfam" id="PF16822"/>
    </source>
</evidence>
<evidence type="ECO:0000256" key="6">
    <source>
        <dbReference type="ARBA" id="ARBA00022841"/>
    </source>
</evidence>
<dbReference type="EMBL" id="RBZU01000005">
    <property type="protein sequence ID" value="RKP54543.1"/>
    <property type="molecule type" value="Genomic_DNA"/>
</dbReference>
<dbReference type="CDD" id="cd14444">
    <property type="entry name" value="AlgX_N_like_1"/>
    <property type="match status" value="1"/>
</dbReference>
<dbReference type="AlphaFoldDB" id="A0A494XVA3"/>
<reference evidence="9 10" key="1">
    <citation type="submission" date="2018-10" db="EMBL/GenBank/DDBJ databases">
        <title>Robbsia sp. DHC34, isolated from soil.</title>
        <authorList>
            <person name="Gao Z.-H."/>
            <person name="Qiu L.-H."/>
        </authorList>
    </citation>
    <scope>NUCLEOTIDE SEQUENCE [LARGE SCALE GENOMIC DNA]</scope>
    <source>
        <strain evidence="9 10">DHC34</strain>
    </source>
</reference>